<dbReference type="Gene3D" id="3.10.560.10">
    <property type="entry name" value="Outer membrane lipoprotein wza domain like"/>
    <property type="match status" value="1"/>
</dbReference>
<dbReference type="RefSeq" id="WP_109622517.1">
    <property type="nucleotide sequence ID" value="NZ_QGDO01000009.1"/>
</dbReference>
<sequence>MCRFYWDNLRSWSLYKSILIFSILFSSCQPKLFTTKSEIKPENFALLERKVSRNYVISINDFIAMSVFTNSGEVLIDPNNEFIKGSSGGRNTNQNNQRNQQNQQNGNGFNSLMNLPIFQNGQEPRTFMVDTDGFVNLPMIGKIEIAGYTIKEAEDLVKKQYTQFYVDPFVTIQYLNKRVLLFGGLGDQVIPLRNENMTLLEVLAFAGGLQQNGQVDNIRLIRPDAENAFKEPSVQIIDLTTIDGLIAADMDIMPGDIIYVEPRRRLDRSYFSDILTFTSLITSFVTLYVLIRDVSTD</sequence>
<feature type="compositionally biased region" description="Low complexity" evidence="2">
    <location>
        <begin position="89"/>
        <end position="106"/>
    </location>
</feature>
<dbReference type="Proteomes" id="UP000245535">
    <property type="component" value="Unassembled WGS sequence"/>
</dbReference>
<organism evidence="5 6">
    <name type="scientific">Sediminitomix flava</name>
    <dbReference type="NCBI Taxonomy" id="379075"/>
    <lineage>
        <taxon>Bacteria</taxon>
        <taxon>Pseudomonadati</taxon>
        <taxon>Bacteroidota</taxon>
        <taxon>Cytophagia</taxon>
        <taxon>Cytophagales</taxon>
        <taxon>Flammeovirgaceae</taxon>
        <taxon>Sediminitomix</taxon>
    </lineage>
</organism>
<dbReference type="PROSITE" id="PS51257">
    <property type="entry name" value="PROKAR_LIPOPROTEIN"/>
    <property type="match status" value="1"/>
</dbReference>
<protein>
    <submittedName>
        <fullName evidence="5">Polysaccharide export outer membrane protein</fullName>
    </submittedName>
</protein>
<dbReference type="PANTHER" id="PTHR33619:SF3">
    <property type="entry name" value="POLYSACCHARIDE EXPORT PROTEIN GFCE-RELATED"/>
    <property type="match status" value="1"/>
</dbReference>
<dbReference type="InterPro" id="IPR003715">
    <property type="entry name" value="Poly_export_N"/>
</dbReference>
<feature type="region of interest" description="Disordered" evidence="2">
    <location>
        <begin position="85"/>
        <end position="106"/>
    </location>
</feature>
<comment type="caution">
    <text evidence="5">The sequence shown here is derived from an EMBL/GenBank/DDBJ whole genome shotgun (WGS) entry which is preliminary data.</text>
</comment>
<dbReference type="Gene3D" id="3.30.1950.10">
    <property type="entry name" value="wza like domain"/>
    <property type="match status" value="1"/>
</dbReference>
<dbReference type="PANTHER" id="PTHR33619">
    <property type="entry name" value="POLYSACCHARIDE EXPORT PROTEIN GFCE-RELATED"/>
    <property type="match status" value="1"/>
</dbReference>
<gene>
    <name evidence="5" type="ORF">BC781_109114</name>
</gene>
<evidence type="ECO:0000259" key="4">
    <source>
        <dbReference type="Pfam" id="PF02563"/>
    </source>
</evidence>
<accession>A0A315Z0E2</accession>
<feature type="domain" description="Polysaccharide export protein N-terminal" evidence="4">
    <location>
        <begin position="52"/>
        <end position="173"/>
    </location>
</feature>
<keyword evidence="3" id="KW-0812">Transmembrane</keyword>
<dbReference type="GO" id="GO:0015159">
    <property type="term" value="F:polysaccharide transmembrane transporter activity"/>
    <property type="evidence" value="ECO:0007669"/>
    <property type="project" value="InterPro"/>
</dbReference>
<dbReference type="InterPro" id="IPR049712">
    <property type="entry name" value="Poly_export"/>
</dbReference>
<evidence type="ECO:0000256" key="1">
    <source>
        <dbReference type="ARBA" id="ARBA00022729"/>
    </source>
</evidence>
<dbReference type="Pfam" id="PF02563">
    <property type="entry name" value="Poly_export"/>
    <property type="match status" value="1"/>
</dbReference>
<evidence type="ECO:0000256" key="2">
    <source>
        <dbReference type="SAM" id="MobiDB-lite"/>
    </source>
</evidence>
<feature type="transmembrane region" description="Helical" evidence="3">
    <location>
        <begin position="270"/>
        <end position="291"/>
    </location>
</feature>
<evidence type="ECO:0000313" key="5">
    <source>
        <dbReference type="EMBL" id="PWJ36098.1"/>
    </source>
</evidence>
<dbReference type="EMBL" id="QGDO01000009">
    <property type="protein sequence ID" value="PWJ36098.1"/>
    <property type="molecule type" value="Genomic_DNA"/>
</dbReference>
<keyword evidence="3" id="KW-1133">Transmembrane helix</keyword>
<proteinExistence type="predicted"/>
<keyword evidence="3" id="KW-0472">Membrane</keyword>
<reference evidence="5 6" key="1">
    <citation type="submission" date="2018-03" db="EMBL/GenBank/DDBJ databases">
        <title>Genomic Encyclopedia of Archaeal and Bacterial Type Strains, Phase II (KMG-II): from individual species to whole genera.</title>
        <authorList>
            <person name="Goeker M."/>
        </authorList>
    </citation>
    <scope>NUCLEOTIDE SEQUENCE [LARGE SCALE GENOMIC DNA]</scope>
    <source>
        <strain evidence="5 6">DSM 28229</strain>
    </source>
</reference>
<evidence type="ECO:0000256" key="3">
    <source>
        <dbReference type="SAM" id="Phobius"/>
    </source>
</evidence>
<dbReference type="AlphaFoldDB" id="A0A315Z0E2"/>
<keyword evidence="6" id="KW-1185">Reference proteome</keyword>
<evidence type="ECO:0000313" key="6">
    <source>
        <dbReference type="Proteomes" id="UP000245535"/>
    </source>
</evidence>
<keyword evidence="1" id="KW-0732">Signal</keyword>
<name>A0A315Z0E2_SEDFL</name>